<dbReference type="VEuPathDB" id="VectorBase:GPAI037745"/>
<keyword evidence="2" id="KW-1185">Reference proteome</keyword>
<protein>
    <submittedName>
        <fullName evidence="1">Uncharacterized protein</fullName>
    </submittedName>
</protein>
<sequence>MVEPTKVFEASHFSIEVYYYGCRDASESSVQSKAHRKRSNILDTFSLPLVRIQLAIMRELTAPVAQWIRHRPPKPGIVGSSPIWGKVGLVTCMGRLLVKSTNWSSTCINPWFSTSLHWIAHDLKLDENWYVDVVEGFIR</sequence>
<name>A0A1B0A8K0_GLOPL</name>
<evidence type="ECO:0000313" key="1">
    <source>
        <dbReference type="EnsemblMetazoa" id="GPAI037745-PA"/>
    </source>
</evidence>
<proteinExistence type="predicted"/>
<organism evidence="1 2">
    <name type="scientific">Glossina pallidipes</name>
    <name type="common">Tsetse fly</name>
    <dbReference type="NCBI Taxonomy" id="7398"/>
    <lineage>
        <taxon>Eukaryota</taxon>
        <taxon>Metazoa</taxon>
        <taxon>Ecdysozoa</taxon>
        <taxon>Arthropoda</taxon>
        <taxon>Hexapoda</taxon>
        <taxon>Insecta</taxon>
        <taxon>Pterygota</taxon>
        <taxon>Neoptera</taxon>
        <taxon>Endopterygota</taxon>
        <taxon>Diptera</taxon>
        <taxon>Brachycera</taxon>
        <taxon>Muscomorpha</taxon>
        <taxon>Hippoboscoidea</taxon>
        <taxon>Glossinidae</taxon>
        <taxon>Glossina</taxon>
    </lineage>
</organism>
<dbReference type="EnsemblMetazoa" id="GPAI037745-RA">
    <property type="protein sequence ID" value="GPAI037745-PA"/>
    <property type="gene ID" value="GPAI037745"/>
</dbReference>
<reference evidence="1" key="2">
    <citation type="submission" date="2020-05" db="UniProtKB">
        <authorList>
            <consortium name="EnsemblMetazoa"/>
        </authorList>
    </citation>
    <scope>IDENTIFICATION</scope>
    <source>
        <strain evidence="1">IAEA</strain>
    </source>
</reference>
<dbReference type="Proteomes" id="UP000092445">
    <property type="component" value="Unassembled WGS sequence"/>
</dbReference>
<dbReference type="AlphaFoldDB" id="A0A1B0A8K0"/>
<dbReference type="AntiFam" id="ANF00010">
    <property type="entry name" value="tRNA translation"/>
</dbReference>
<evidence type="ECO:0000313" key="2">
    <source>
        <dbReference type="Proteomes" id="UP000092445"/>
    </source>
</evidence>
<reference evidence="2" key="1">
    <citation type="submission" date="2014-03" db="EMBL/GenBank/DDBJ databases">
        <authorList>
            <person name="Aksoy S."/>
            <person name="Warren W."/>
            <person name="Wilson R.K."/>
        </authorList>
    </citation>
    <scope>NUCLEOTIDE SEQUENCE [LARGE SCALE GENOMIC DNA]</scope>
    <source>
        <strain evidence="2">IAEA</strain>
    </source>
</reference>
<accession>A0A1B0A8K0</accession>